<dbReference type="CDD" id="cd04765">
    <property type="entry name" value="HTH_MlrA-like_sg2"/>
    <property type="match status" value="1"/>
</dbReference>
<evidence type="ECO:0000313" key="4">
    <source>
        <dbReference type="EMBL" id="RRQ51635.1"/>
    </source>
</evidence>
<evidence type="ECO:0000313" key="5">
    <source>
        <dbReference type="Proteomes" id="UP000268553"/>
    </source>
</evidence>
<sequence length="129" mass="14211">MTFMREKSADAFRNIGEMAEALGVRTHILRYWEEQFPMLRPLTRAGGRRLYRPDDVALLHTIHRLLYEEGYTVKGARRFLTEGGAQDAQPKAPAPAPAAPAPTQSSISAFDFGALQAVRDRLASALAAA</sequence>
<dbReference type="OrthoDB" id="9810140at2"/>
<reference evidence="4 5" key="1">
    <citation type="submission" date="2018-12" db="EMBL/GenBank/DDBJ databases">
        <authorList>
            <person name="Kim S.-J."/>
            <person name="Jung G.-Y."/>
        </authorList>
    </citation>
    <scope>NUCLEOTIDE SEQUENCE [LARGE SCALE GENOMIC DNA]</scope>
    <source>
        <strain evidence="4 5">03SU3-P</strain>
    </source>
</reference>
<dbReference type="SUPFAM" id="SSF46955">
    <property type="entry name" value="Putative DNA-binding domain"/>
    <property type="match status" value="1"/>
</dbReference>
<dbReference type="InterPro" id="IPR047057">
    <property type="entry name" value="MerR_fam"/>
</dbReference>
<comment type="caution">
    <text evidence="4">The sequence shown here is derived from an EMBL/GenBank/DDBJ whole genome shotgun (WGS) entry which is preliminary data.</text>
</comment>
<evidence type="ECO:0000259" key="3">
    <source>
        <dbReference type="PROSITE" id="PS50937"/>
    </source>
</evidence>
<dbReference type="GO" id="GO:0003700">
    <property type="term" value="F:DNA-binding transcription factor activity"/>
    <property type="evidence" value="ECO:0007669"/>
    <property type="project" value="InterPro"/>
</dbReference>
<dbReference type="EMBL" id="RWJI01000001">
    <property type="protein sequence ID" value="RRQ51635.1"/>
    <property type="molecule type" value="Genomic_DNA"/>
</dbReference>
<feature type="domain" description="HTH merR-type" evidence="3">
    <location>
        <begin position="15"/>
        <end position="82"/>
    </location>
</feature>
<dbReference type="InterPro" id="IPR000551">
    <property type="entry name" value="MerR-type_HTH_dom"/>
</dbReference>
<dbReference type="Gene3D" id="1.10.1660.10">
    <property type="match status" value="1"/>
</dbReference>
<dbReference type="PROSITE" id="PS50937">
    <property type="entry name" value="HTH_MERR_2"/>
    <property type="match status" value="1"/>
</dbReference>
<dbReference type="GO" id="GO:0003677">
    <property type="term" value="F:DNA binding"/>
    <property type="evidence" value="ECO:0007669"/>
    <property type="project" value="UniProtKB-KW"/>
</dbReference>
<evidence type="ECO:0000256" key="1">
    <source>
        <dbReference type="ARBA" id="ARBA00023125"/>
    </source>
</evidence>
<organism evidence="4 5">
    <name type="scientific">Sphingorhabdus wooponensis</name>
    <dbReference type="NCBI Taxonomy" id="940136"/>
    <lineage>
        <taxon>Bacteria</taxon>
        <taxon>Pseudomonadati</taxon>
        <taxon>Pseudomonadota</taxon>
        <taxon>Alphaproteobacteria</taxon>
        <taxon>Sphingomonadales</taxon>
        <taxon>Sphingomonadaceae</taxon>
        <taxon>Sphingorhabdus</taxon>
    </lineage>
</organism>
<dbReference type="PANTHER" id="PTHR30204">
    <property type="entry name" value="REDOX-CYCLING DRUG-SENSING TRANSCRIPTIONAL ACTIVATOR SOXR"/>
    <property type="match status" value="1"/>
</dbReference>
<dbReference type="Proteomes" id="UP000268553">
    <property type="component" value="Unassembled WGS sequence"/>
</dbReference>
<dbReference type="AlphaFoldDB" id="A0A426RRI8"/>
<dbReference type="Pfam" id="PF13411">
    <property type="entry name" value="MerR_1"/>
    <property type="match status" value="1"/>
</dbReference>
<accession>A0A426RRI8</accession>
<evidence type="ECO:0000256" key="2">
    <source>
        <dbReference type="SAM" id="MobiDB-lite"/>
    </source>
</evidence>
<dbReference type="SMART" id="SM00422">
    <property type="entry name" value="HTH_MERR"/>
    <property type="match status" value="1"/>
</dbReference>
<gene>
    <name evidence="4" type="ORF">D7D48_01680</name>
</gene>
<protein>
    <submittedName>
        <fullName evidence="4">MerR family transcriptional regulator</fullName>
    </submittedName>
</protein>
<keyword evidence="1" id="KW-0238">DNA-binding</keyword>
<proteinExistence type="predicted"/>
<dbReference type="PANTHER" id="PTHR30204:SF15">
    <property type="entry name" value="BLL5018 PROTEIN"/>
    <property type="match status" value="1"/>
</dbReference>
<feature type="region of interest" description="Disordered" evidence="2">
    <location>
        <begin position="82"/>
        <end position="103"/>
    </location>
</feature>
<keyword evidence="5" id="KW-1185">Reference proteome</keyword>
<dbReference type="InterPro" id="IPR009061">
    <property type="entry name" value="DNA-bd_dom_put_sf"/>
</dbReference>
<name>A0A426RRI8_9SPHN</name>